<accession>A0A4Y9FM21</accession>
<dbReference type="EMBL" id="SPQB01000069">
    <property type="protein sequence ID" value="TFU30066.1"/>
    <property type="molecule type" value="Genomic_DNA"/>
</dbReference>
<comment type="caution">
    <text evidence="1">The sequence shown here is derived from an EMBL/GenBank/DDBJ whole genome shotgun (WGS) entry which is preliminary data.</text>
</comment>
<evidence type="ECO:0000313" key="2">
    <source>
        <dbReference type="Proteomes" id="UP000298358"/>
    </source>
</evidence>
<proteinExistence type="predicted"/>
<dbReference type="AlphaFoldDB" id="A0A4Y9FM21"/>
<evidence type="ECO:0000313" key="1">
    <source>
        <dbReference type="EMBL" id="TFU30066.1"/>
    </source>
</evidence>
<dbReference type="RefSeq" id="WP_135115632.1">
    <property type="nucleotide sequence ID" value="NZ_JADGLL010000069.1"/>
</dbReference>
<name>A0A4Y9FM21_9MICO</name>
<dbReference type="Proteomes" id="UP000298358">
    <property type="component" value="Unassembled WGS sequence"/>
</dbReference>
<dbReference type="OrthoDB" id="5064425at2"/>
<protein>
    <submittedName>
        <fullName evidence="1">Uncharacterized protein</fullName>
    </submittedName>
</protein>
<keyword evidence="2" id="KW-1185">Reference proteome</keyword>
<organism evidence="1 2">
    <name type="scientific">Microbacterium paludicola</name>
    <dbReference type="NCBI Taxonomy" id="300019"/>
    <lineage>
        <taxon>Bacteria</taxon>
        <taxon>Bacillati</taxon>
        <taxon>Actinomycetota</taxon>
        <taxon>Actinomycetes</taxon>
        <taxon>Micrococcales</taxon>
        <taxon>Microbacteriaceae</taxon>
        <taxon>Microbacterium</taxon>
    </lineage>
</organism>
<sequence length="189" mass="19688">MHPIAVAPYLGGMVSRRASLGLVALLVVGLTGCTGAPARDPSDSPSPAATRFASEEEAFAAAEETYRAYIDATNAENAGDESANPLQYQHGELQKASEALADDLSVAGLHYEGDVVITSIERQAATVTAGAGQAELLVCHDATEQRLINADGDDVTPAGTERYGLRVEFMSIEGKMLMISSANDAASQC</sequence>
<gene>
    <name evidence="1" type="ORF">E4U02_15100</name>
</gene>
<reference evidence="1 2" key="1">
    <citation type="submission" date="2019-03" db="EMBL/GenBank/DDBJ databases">
        <title>Diversity of the mouse oral microbiome.</title>
        <authorList>
            <person name="Joseph S."/>
            <person name="Aduse-Opoku J."/>
            <person name="Curtis M."/>
            <person name="Wade W."/>
            <person name="Hashim A."/>
        </authorList>
    </citation>
    <scope>NUCLEOTIDE SEQUENCE [LARGE SCALE GENOMIC DNA]</scope>
    <source>
        <strain evidence="1 2">P1012</strain>
    </source>
</reference>